<dbReference type="GO" id="GO:0006270">
    <property type="term" value="P:DNA replication initiation"/>
    <property type="evidence" value="ECO:0007669"/>
    <property type="project" value="InterPro"/>
</dbReference>
<evidence type="ECO:0000313" key="4">
    <source>
        <dbReference type="Proteomes" id="UP000193435"/>
    </source>
</evidence>
<dbReference type="RefSeq" id="WP_085559195.1">
    <property type="nucleotide sequence ID" value="NZ_FOAH01000043.1"/>
</dbReference>
<keyword evidence="4" id="KW-1185">Reference proteome</keyword>
<dbReference type="Pfam" id="PF01051">
    <property type="entry name" value="Rep3_N"/>
    <property type="match status" value="1"/>
</dbReference>
<sequence length="61" mass="7160">MHEIINISNQMNTLGFRNFTSKEIDRFFAICSRVREQGTQGVTFSFKKLKELNSYQPTLED</sequence>
<dbReference type="GO" id="GO:0003887">
    <property type="term" value="F:DNA-directed DNA polymerase activity"/>
    <property type="evidence" value="ECO:0007669"/>
    <property type="project" value="InterPro"/>
</dbReference>
<feature type="domain" description="Initiator Rep protein WH1" evidence="2">
    <location>
        <begin position="6"/>
        <end position="57"/>
    </location>
</feature>
<name>A0A1X7MVJ5_9LACT</name>
<evidence type="ECO:0000259" key="2">
    <source>
        <dbReference type="Pfam" id="PF01051"/>
    </source>
</evidence>
<dbReference type="OrthoDB" id="2084703at2"/>
<reference evidence="3 4" key="1">
    <citation type="submission" date="2017-04" db="EMBL/GenBank/DDBJ databases">
        <authorList>
            <person name="Afonso C.L."/>
            <person name="Miller P.J."/>
            <person name="Scott M.A."/>
            <person name="Spackman E."/>
            <person name="Goraichik I."/>
            <person name="Dimitrov K.M."/>
            <person name="Suarez D.L."/>
            <person name="Swayne D.E."/>
        </authorList>
    </citation>
    <scope>NUCLEOTIDE SEQUENCE [LARGE SCALE GENOMIC DNA]</scope>
    <source>
        <strain evidence="3 4">LMG26642</strain>
    </source>
</reference>
<dbReference type="STRING" id="1073423.SAMN04488700_0997"/>
<comment type="similarity">
    <text evidence="1">Belongs to the initiator RepB protein family.</text>
</comment>
<accession>A0A1X7MVJ5</accession>
<organism evidence="3 4">
    <name type="scientific">Carnobacterium iners</name>
    <dbReference type="NCBI Taxonomy" id="1073423"/>
    <lineage>
        <taxon>Bacteria</taxon>
        <taxon>Bacillati</taxon>
        <taxon>Bacillota</taxon>
        <taxon>Bacilli</taxon>
        <taxon>Lactobacillales</taxon>
        <taxon>Carnobacteriaceae</taxon>
        <taxon>Carnobacterium</taxon>
    </lineage>
</organism>
<protein>
    <recommendedName>
        <fullName evidence="2">Initiator Rep protein WH1 domain-containing protein</fullName>
    </recommendedName>
</protein>
<dbReference type="EMBL" id="FXBJ01000002">
    <property type="protein sequence ID" value="SMH28885.1"/>
    <property type="molecule type" value="Genomic_DNA"/>
</dbReference>
<gene>
    <name evidence="3" type="ORF">SAMN04488700_0997</name>
</gene>
<proteinExistence type="inferred from homology"/>
<dbReference type="AlphaFoldDB" id="A0A1X7MVJ5"/>
<dbReference type="Proteomes" id="UP000193435">
    <property type="component" value="Unassembled WGS sequence"/>
</dbReference>
<evidence type="ECO:0000256" key="1">
    <source>
        <dbReference type="ARBA" id="ARBA00038283"/>
    </source>
</evidence>
<dbReference type="InterPro" id="IPR000525">
    <property type="entry name" value="Initiator_Rep_WH1"/>
</dbReference>
<evidence type="ECO:0000313" key="3">
    <source>
        <dbReference type="EMBL" id="SMH28885.1"/>
    </source>
</evidence>